<reference evidence="2" key="1">
    <citation type="journal article" date="2020" name="J Insects Food Feed">
        <title>The yellow mealworm (Tenebrio molitor) genome: a resource for the emerging insects as food and feed industry.</title>
        <authorList>
            <person name="Eriksson T."/>
            <person name="Andere A."/>
            <person name="Kelstrup H."/>
            <person name="Emery V."/>
            <person name="Picard C."/>
        </authorList>
    </citation>
    <scope>NUCLEOTIDE SEQUENCE</scope>
    <source>
        <strain evidence="2">Stoneville</strain>
        <tissue evidence="2">Whole head</tissue>
    </source>
</reference>
<name>A0A8J6HRU0_TENMO</name>
<keyword evidence="3" id="KW-1185">Reference proteome</keyword>
<evidence type="ECO:0000256" key="1">
    <source>
        <dbReference type="SAM" id="MobiDB-lite"/>
    </source>
</evidence>
<proteinExistence type="predicted"/>
<organism evidence="2 3">
    <name type="scientific">Tenebrio molitor</name>
    <name type="common">Yellow mealworm beetle</name>
    <dbReference type="NCBI Taxonomy" id="7067"/>
    <lineage>
        <taxon>Eukaryota</taxon>
        <taxon>Metazoa</taxon>
        <taxon>Ecdysozoa</taxon>
        <taxon>Arthropoda</taxon>
        <taxon>Hexapoda</taxon>
        <taxon>Insecta</taxon>
        <taxon>Pterygota</taxon>
        <taxon>Neoptera</taxon>
        <taxon>Endopterygota</taxon>
        <taxon>Coleoptera</taxon>
        <taxon>Polyphaga</taxon>
        <taxon>Cucujiformia</taxon>
        <taxon>Tenebrionidae</taxon>
        <taxon>Tenebrio</taxon>
    </lineage>
</organism>
<accession>A0A8J6HRU0</accession>
<dbReference type="EMBL" id="JABDTM020016537">
    <property type="protein sequence ID" value="KAH0818831.1"/>
    <property type="molecule type" value="Genomic_DNA"/>
</dbReference>
<sequence length="305" mass="33985">MYSSNILSWQIPPHTEWSFVSSRKSQWPPSLSLTHPPSLSPSRRHNLIYWTHISCCTSDGRDSWELLSIPFVHLTPPNPPPPHNNKINAPRPHRREYKCHLQVNPWRVERRTAWRHLYAGILAPQRDAVAGNEDERPGDGAFDPVHFQPAPGSGVAPEDADCRGKSPNFGTPLYECLSGASEVWESQVVPCTQSISNQTSIKPTLFARLDYSELYSARSLETPCLPTGSDKNCALTKGRSGFGIFIDGRPMEGADINLFLFWADGSALDGLAVASQYSLREEPRDRTEMEGTNGRFGKALTVFAQ</sequence>
<protein>
    <submittedName>
        <fullName evidence="2">Uncharacterized protein</fullName>
    </submittedName>
</protein>
<reference evidence="2" key="2">
    <citation type="submission" date="2021-08" db="EMBL/GenBank/DDBJ databases">
        <authorList>
            <person name="Eriksson T."/>
        </authorList>
    </citation>
    <scope>NUCLEOTIDE SEQUENCE</scope>
    <source>
        <strain evidence="2">Stoneville</strain>
        <tissue evidence="2">Whole head</tissue>
    </source>
</reference>
<comment type="caution">
    <text evidence="2">The sequence shown here is derived from an EMBL/GenBank/DDBJ whole genome shotgun (WGS) entry which is preliminary data.</text>
</comment>
<dbReference type="AlphaFoldDB" id="A0A8J6HRU0"/>
<feature type="region of interest" description="Disordered" evidence="1">
    <location>
        <begin position="130"/>
        <end position="161"/>
    </location>
</feature>
<gene>
    <name evidence="2" type="ORF">GEV33_003960</name>
</gene>
<evidence type="ECO:0000313" key="2">
    <source>
        <dbReference type="EMBL" id="KAH0818831.1"/>
    </source>
</evidence>
<dbReference type="Proteomes" id="UP000719412">
    <property type="component" value="Unassembled WGS sequence"/>
</dbReference>
<evidence type="ECO:0000313" key="3">
    <source>
        <dbReference type="Proteomes" id="UP000719412"/>
    </source>
</evidence>